<feature type="transmembrane region" description="Helical" evidence="2">
    <location>
        <begin position="55"/>
        <end position="76"/>
    </location>
</feature>
<dbReference type="RefSeq" id="WP_115318895.1">
    <property type="nucleotide sequence ID" value="NZ_AP022561.1"/>
</dbReference>
<protein>
    <submittedName>
        <fullName evidence="4">Membrane protein</fullName>
    </submittedName>
</protein>
<proteinExistence type="predicted"/>
<dbReference type="Proteomes" id="UP000467327">
    <property type="component" value="Chromosome"/>
</dbReference>
<evidence type="ECO:0000256" key="2">
    <source>
        <dbReference type="SAM" id="Phobius"/>
    </source>
</evidence>
<keyword evidence="5" id="KW-1185">Reference proteome</keyword>
<keyword evidence="2" id="KW-0472">Membrane</keyword>
<accession>A0AAD1M915</accession>
<dbReference type="AlphaFoldDB" id="A0AAD1M915"/>
<keyword evidence="2" id="KW-1133">Transmembrane helix</keyword>
<sequence length="218" mass="23522">MPVIDIDRETAHDAAQRELAKPIYPKESLTDRLNEWLQELLYRVIAKGASIPGGWLTIAVLAIVVLVAFIVAVRIARRTMRTKRGGDAGLFGTRELSSAEHRATAQAYATQGNWAAAIRHRLRAVARHLEEIGLLNAVPGRTANELAADAGELLPAFGGDLRRAATVFNDVTYGEQPGTEPDYLMVAALDEALRRHAGPASSDGGDAPVVADTWAPLR</sequence>
<keyword evidence="2" id="KW-0812">Transmembrane</keyword>
<reference evidence="4 5" key="1">
    <citation type="journal article" date="2019" name="Emerg. Microbes Infect.">
        <title>Comprehensive subspecies identification of 175 nontuberculous mycobacteria species based on 7547 genomic profiles.</title>
        <authorList>
            <person name="Matsumoto Y."/>
            <person name="Kinjo T."/>
            <person name="Motooka D."/>
            <person name="Nabeya D."/>
            <person name="Jung N."/>
            <person name="Uechi K."/>
            <person name="Horii T."/>
            <person name="Iida T."/>
            <person name="Fujita J."/>
            <person name="Nakamura S."/>
        </authorList>
    </citation>
    <scope>NUCLEOTIDE SEQUENCE [LARGE SCALE GENOMIC DNA]</scope>
    <source>
        <strain evidence="4 5">JCM 6376</strain>
    </source>
</reference>
<gene>
    <name evidence="4" type="ORF">MAIC_03850</name>
</gene>
<organism evidence="4 5">
    <name type="scientific">Mycolicibacterium aichiense</name>
    <dbReference type="NCBI Taxonomy" id="1799"/>
    <lineage>
        <taxon>Bacteria</taxon>
        <taxon>Bacillati</taxon>
        <taxon>Actinomycetota</taxon>
        <taxon>Actinomycetes</taxon>
        <taxon>Mycobacteriales</taxon>
        <taxon>Mycobacteriaceae</taxon>
        <taxon>Mycolicibacterium</taxon>
    </lineage>
</organism>
<feature type="region of interest" description="Disordered" evidence="1">
    <location>
        <begin position="196"/>
        <end position="218"/>
    </location>
</feature>
<dbReference type="InterPro" id="IPR025403">
    <property type="entry name" value="TgpA-like_C"/>
</dbReference>
<evidence type="ECO:0000313" key="4">
    <source>
        <dbReference type="EMBL" id="BBX05582.1"/>
    </source>
</evidence>
<evidence type="ECO:0000256" key="1">
    <source>
        <dbReference type="SAM" id="MobiDB-lite"/>
    </source>
</evidence>
<dbReference type="KEGG" id="maic:MAIC_03850"/>
<evidence type="ECO:0000259" key="3">
    <source>
        <dbReference type="Pfam" id="PF13559"/>
    </source>
</evidence>
<name>A0AAD1M915_9MYCO</name>
<dbReference type="Pfam" id="PF13559">
    <property type="entry name" value="DUF4129"/>
    <property type="match status" value="1"/>
</dbReference>
<evidence type="ECO:0000313" key="5">
    <source>
        <dbReference type="Proteomes" id="UP000467327"/>
    </source>
</evidence>
<dbReference type="EMBL" id="AP022561">
    <property type="protein sequence ID" value="BBX05582.1"/>
    <property type="molecule type" value="Genomic_DNA"/>
</dbReference>
<feature type="domain" description="Protein-glutamine gamma-glutamyltransferase-like C-terminal" evidence="3">
    <location>
        <begin position="122"/>
        <end position="185"/>
    </location>
</feature>